<evidence type="ECO:0000256" key="3">
    <source>
        <dbReference type="ARBA" id="ARBA00022989"/>
    </source>
</evidence>
<evidence type="ECO:0000256" key="1">
    <source>
        <dbReference type="ARBA" id="ARBA00004370"/>
    </source>
</evidence>
<dbReference type="FunFam" id="3.10.20.90:FF:000046">
    <property type="entry name" value="Homocysteine-responsive endoplasmic reticulum-resident ubiquitin-like domain member 2 protein"/>
    <property type="match status" value="1"/>
</dbReference>
<protein>
    <submittedName>
        <fullName evidence="9">Homocysteine-inducible, endoplasmic reticulum stress-inducible, ubiquitin-like domain member 1</fullName>
    </submittedName>
</protein>
<dbReference type="GO" id="GO:1904292">
    <property type="term" value="P:regulation of ERAD pathway"/>
    <property type="evidence" value="ECO:0007669"/>
    <property type="project" value="TreeGrafter"/>
</dbReference>
<dbReference type="GO" id="GO:0006511">
    <property type="term" value="P:ubiquitin-dependent protein catabolic process"/>
    <property type="evidence" value="ECO:0007669"/>
    <property type="project" value="TreeGrafter"/>
</dbReference>
<dbReference type="GO" id="GO:0032469">
    <property type="term" value="P:endoplasmic reticulum calcium ion homeostasis"/>
    <property type="evidence" value="ECO:0007669"/>
    <property type="project" value="TreeGrafter"/>
</dbReference>
<comment type="subcellular location">
    <subcellularLocation>
        <location evidence="1">Membrane</location>
    </subcellularLocation>
</comment>
<evidence type="ECO:0000256" key="5">
    <source>
        <dbReference type="ARBA" id="ARBA00023230"/>
    </source>
</evidence>
<reference evidence="9" key="2">
    <citation type="submission" date="2025-08" db="UniProtKB">
        <authorList>
            <consortium name="Ensembl"/>
        </authorList>
    </citation>
    <scope>IDENTIFICATION</scope>
</reference>
<dbReference type="Proteomes" id="UP000694397">
    <property type="component" value="Chromosome 7"/>
</dbReference>
<dbReference type="OrthoDB" id="21589at2759"/>
<proteinExistence type="predicted"/>
<feature type="transmembrane region" description="Helical" evidence="7">
    <location>
        <begin position="298"/>
        <end position="318"/>
    </location>
</feature>
<dbReference type="InterPro" id="IPR000626">
    <property type="entry name" value="Ubiquitin-like_dom"/>
</dbReference>
<dbReference type="GO" id="GO:0030968">
    <property type="term" value="P:endoplasmic reticulum unfolded protein response"/>
    <property type="evidence" value="ECO:0007669"/>
    <property type="project" value="TreeGrafter"/>
</dbReference>
<dbReference type="PROSITE" id="PS50053">
    <property type="entry name" value="UBIQUITIN_2"/>
    <property type="match status" value="1"/>
</dbReference>
<feature type="region of interest" description="Disordered" evidence="6">
    <location>
        <begin position="135"/>
        <end position="155"/>
    </location>
</feature>
<feature type="domain" description="Ubiquitin-like" evidence="8">
    <location>
        <begin position="12"/>
        <end position="87"/>
    </location>
</feature>
<keyword evidence="3 7" id="KW-1133">Transmembrane helix</keyword>
<sequence length="421" mass="46136">MQDTGSREQIALTLIVKSPTGICEDQTVGGVSSSWTVKELKSHLSRVYPSRPAEKEQRLIYCGKLLQDPQVLSDVFAKSNTTPTLHLVCAFKPQPGGQQGTVPRVTAGNDHTAGPSPSVTGCTPRGVVETPTVLPGDRLRNRRCPADQPSTQATSPGLEAAVTHPVFPTYSLYSPQQLLWLQQVYAQQYYMHYHAALAAAASGRTPVSPSATQSLPVDTQPAAAPVALPDLPANQDVAAPQLVNPGGDNQNLRMNAQGGPVMEEEEDVERDWLDWLYTAARFSVLLSIVYFYSSISRFILVMSSLIFMYLHTAGWFPFRRRGPPVLHPRDEAPEAVQNPQNGEQEQVDVPAREADTVEEGDSDHPPSQMADLAEPQRIPLVSTAWVFFKAFFASVAEAELVTPEIFDLFLQRLFSSVTRTT</sequence>
<keyword evidence="10" id="KW-1185">Reference proteome</keyword>
<gene>
    <name evidence="9" type="primary">HERPUD1</name>
    <name evidence="9" type="synonym">herpud1</name>
</gene>
<reference evidence="9" key="3">
    <citation type="submission" date="2025-09" db="UniProtKB">
        <authorList>
            <consortium name="Ensembl"/>
        </authorList>
    </citation>
    <scope>IDENTIFICATION</scope>
</reference>
<evidence type="ECO:0000313" key="10">
    <source>
        <dbReference type="Proteomes" id="UP000694397"/>
    </source>
</evidence>
<reference evidence="9 10" key="1">
    <citation type="submission" date="2019-04" db="EMBL/GenBank/DDBJ databases">
        <authorList>
            <consortium name="Wellcome Sanger Institute Data Sharing"/>
        </authorList>
    </citation>
    <scope>NUCLEOTIDE SEQUENCE [LARGE SCALE GENOMIC DNA]</scope>
</reference>
<dbReference type="GO" id="GO:1902236">
    <property type="term" value="P:negative regulation of endoplasmic reticulum stress-induced intrinsic apoptotic signaling pathway"/>
    <property type="evidence" value="ECO:0007669"/>
    <property type="project" value="TreeGrafter"/>
</dbReference>
<dbReference type="Ensembl" id="ENSSFOT00015021330.2">
    <property type="protein sequence ID" value="ENSSFOP00015021095.2"/>
    <property type="gene ID" value="ENSSFOG00015013575.2"/>
</dbReference>
<evidence type="ECO:0000256" key="4">
    <source>
        <dbReference type="ARBA" id="ARBA00023136"/>
    </source>
</evidence>
<evidence type="ECO:0000259" key="8">
    <source>
        <dbReference type="PROSITE" id="PS50053"/>
    </source>
</evidence>
<dbReference type="Gene3D" id="3.10.20.90">
    <property type="entry name" value="Phosphatidylinositol 3-kinase Catalytic Subunit, Chain A, domain 1"/>
    <property type="match status" value="1"/>
</dbReference>
<name>A0A8C9RRF6_SCLFO</name>
<dbReference type="PANTHER" id="PTHR12943:SF7">
    <property type="entry name" value="HOMOCYSTEINE-RESPONSIVE ENDOPLASMIC RETICULUM-RESIDENT UBIQUITIN-LIKE DOMAIN MEMBER 1 PROTEIN"/>
    <property type="match status" value="1"/>
</dbReference>
<dbReference type="Pfam" id="PF00240">
    <property type="entry name" value="ubiquitin"/>
    <property type="match status" value="1"/>
</dbReference>
<dbReference type="AlphaFoldDB" id="A0A8C9RRF6"/>
<keyword evidence="2 7" id="KW-0812">Transmembrane</keyword>
<evidence type="ECO:0000256" key="7">
    <source>
        <dbReference type="SAM" id="Phobius"/>
    </source>
</evidence>
<organism evidence="9 10">
    <name type="scientific">Scleropages formosus</name>
    <name type="common">Asian bonytongue</name>
    <name type="synonym">Osteoglossum formosum</name>
    <dbReference type="NCBI Taxonomy" id="113540"/>
    <lineage>
        <taxon>Eukaryota</taxon>
        <taxon>Metazoa</taxon>
        <taxon>Chordata</taxon>
        <taxon>Craniata</taxon>
        <taxon>Vertebrata</taxon>
        <taxon>Euteleostomi</taxon>
        <taxon>Actinopterygii</taxon>
        <taxon>Neopterygii</taxon>
        <taxon>Teleostei</taxon>
        <taxon>Osteoglossocephala</taxon>
        <taxon>Osteoglossomorpha</taxon>
        <taxon>Osteoglossiformes</taxon>
        <taxon>Osteoglossidae</taxon>
        <taxon>Scleropages</taxon>
    </lineage>
</organism>
<evidence type="ECO:0000313" key="9">
    <source>
        <dbReference type="Ensembl" id="ENSSFOP00015021095.2"/>
    </source>
</evidence>
<dbReference type="PANTHER" id="PTHR12943">
    <property type="entry name" value="HOMOCYSTEINE-RESPONSIVE ENDOPLASMIC RETICULUM-RESIDENT UNIQUITIN-LIKE DOMAIN HERPUD PROTEIN FAMILY MEMBER"/>
    <property type="match status" value="1"/>
</dbReference>
<dbReference type="GO" id="GO:0005789">
    <property type="term" value="C:endoplasmic reticulum membrane"/>
    <property type="evidence" value="ECO:0007669"/>
    <property type="project" value="TreeGrafter"/>
</dbReference>
<dbReference type="SMART" id="SM00213">
    <property type="entry name" value="UBQ"/>
    <property type="match status" value="1"/>
</dbReference>
<dbReference type="GeneTree" id="ENSGT00390000017671"/>
<keyword evidence="4 7" id="KW-0472">Membrane</keyword>
<dbReference type="InterPro" id="IPR029071">
    <property type="entry name" value="Ubiquitin-like_domsf"/>
</dbReference>
<evidence type="ECO:0000256" key="2">
    <source>
        <dbReference type="ARBA" id="ARBA00022692"/>
    </source>
</evidence>
<keyword evidence="5" id="KW-0834">Unfolded protein response</keyword>
<dbReference type="GO" id="GO:0044325">
    <property type="term" value="F:transmembrane transporter binding"/>
    <property type="evidence" value="ECO:0007669"/>
    <property type="project" value="TreeGrafter"/>
</dbReference>
<evidence type="ECO:0000256" key="6">
    <source>
        <dbReference type="SAM" id="MobiDB-lite"/>
    </source>
</evidence>
<feature type="region of interest" description="Disordered" evidence="6">
    <location>
        <begin position="327"/>
        <end position="370"/>
    </location>
</feature>
<dbReference type="InterPro" id="IPR039751">
    <property type="entry name" value="HERPUD1/2"/>
</dbReference>
<accession>A0A8C9RRF6</accession>
<dbReference type="SUPFAM" id="SSF54236">
    <property type="entry name" value="Ubiquitin-like"/>
    <property type="match status" value="1"/>
</dbReference>